<dbReference type="EMBL" id="CP022657">
    <property type="protein sequence ID" value="ASS76699.1"/>
    <property type="molecule type" value="Genomic_DNA"/>
</dbReference>
<dbReference type="RefSeq" id="WP_094237927.1">
    <property type="nucleotide sequence ID" value="NZ_CP022657.1"/>
</dbReference>
<keyword evidence="3" id="KW-1185">Reference proteome</keyword>
<dbReference type="AlphaFoldDB" id="A0A223D507"/>
<feature type="transmembrane region" description="Helical" evidence="1">
    <location>
        <begin position="88"/>
        <end position="108"/>
    </location>
</feature>
<gene>
    <name evidence="2" type="ORF">CIG75_18130</name>
</gene>
<dbReference type="KEGG" id="tab:CIG75_18130"/>
<proteinExistence type="predicted"/>
<dbReference type="OrthoDB" id="2381756at2"/>
<name>A0A223D507_9BACL</name>
<dbReference type="Proteomes" id="UP000214688">
    <property type="component" value="Chromosome"/>
</dbReference>
<feature type="transmembrane region" description="Helical" evidence="1">
    <location>
        <begin position="115"/>
        <end position="134"/>
    </location>
</feature>
<reference evidence="2 3" key="1">
    <citation type="journal article" date="2015" name="Int. J. Syst. Evol. Microbiol.">
        <title>Tumebacillus algifaecis sp. nov., isolated from decomposing algal scum.</title>
        <authorList>
            <person name="Wu Y.F."/>
            <person name="Zhang B."/>
            <person name="Xing P."/>
            <person name="Wu Q.L."/>
            <person name="Liu S.J."/>
        </authorList>
    </citation>
    <scope>NUCLEOTIDE SEQUENCE [LARGE SCALE GENOMIC DNA]</scope>
    <source>
        <strain evidence="2 3">THMBR28</strain>
    </source>
</reference>
<evidence type="ECO:0000313" key="2">
    <source>
        <dbReference type="EMBL" id="ASS76699.1"/>
    </source>
</evidence>
<organism evidence="2 3">
    <name type="scientific">Tumebacillus algifaecis</name>
    <dbReference type="NCBI Taxonomy" id="1214604"/>
    <lineage>
        <taxon>Bacteria</taxon>
        <taxon>Bacillati</taxon>
        <taxon>Bacillota</taxon>
        <taxon>Bacilli</taxon>
        <taxon>Bacillales</taxon>
        <taxon>Alicyclobacillaceae</taxon>
        <taxon>Tumebacillus</taxon>
    </lineage>
</organism>
<sequence>MNVIKKWLQTQPLAAAAIKPPGGSSQPGLHPLKQPLGSSGPNRPTGHKRRFLQHRLWRQSAMAGLLCTVVVLTYALFGMIAFHFYYHFWFMVFLILFAPIWLVCYGLLFATRWKWHEMALGVFGALFLIVQVYLKGVDDSWERLLSTLSLAGGGVLAVSLGFWIAKLGQSFTQTEKRPGS</sequence>
<evidence type="ECO:0000313" key="3">
    <source>
        <dbReference type="Proteomes" id="UP000214688"/>
    </source>
</evidence>
<feature type="transmembrane region" description="Helical" evidence="1">
    <location>
        <begin position="60"/>
        <end position="82"/>
    </location>
</feature>
<keyword evidence="1" id="KW-0812">Transmembrane</keyword>
<feature type="transmembrane region" description="Helical" evidence="1">
    <location>
        <begin position="146"/>
        <end position="165"/>
    </location>
</feature>
<accession>A0A223D507</accession>
<keyword evidence="1" id="KW-1133">Transmembrane helix</keyword>
<protein>
    <submittedName>
        <fullName evidence="2">Uncharacterized protein</fullName>
    </submittedName>
</protein>
<keyword evidence="1" id="KW-0472">Membrane</keyword>
<evidence type="ECO:0000256" key="1">
    <source>
        <dbReference type="SAM" id="Phobius"/>
    </source>
</evidence>